<protein>
    <recommendedName>
        <fullName evidence="4">Chemotaxis protein CheY</fullName>
    </recommendedName>
</protein>
<feature type="transmembrane region" description="Helical" evidence="1">
    <location>
        <begin position="61"/>
        <end position="82"/>
    </location>
</feature>
<dbReference type="RefSeq" id="WP_204607286.1">
    <property type="nucleotide sequence ID" value="NZ_BAAAJX010000011.1"/>
</dbReference>
<proteinExistence type="predicted"/>
<dbReference type="Proteomes" id="UP001501742">
    <property type="component" value="Unassembled WGS sequence"/>
</dbReference>
<name>A0ABP4K997_9MICO</name>
<sequence>MTDQTQLSPTEARRLLDEADRVSRRAHDATRWPYVTFLVGLGTSTAFGTLAMALTEGSAFGVAYVGTMVAVFALIIFFCITIQGRRAFSWSRRWSLYMGAWVVTYLGAIAVVGWAHGNVVAAAVTSGLVLLVTTVCAAVEARR</sequence>
<comment type="caution">
    <text evidence="2">The sequence shown here is derived from an EMBL/GenBank/DDBJ whole genome shotgun (WGS) entry which is preliminary data.</text>
</comment>
<dbReference type="EMBL" id="BAAAJX010000011">
    <property type="protein sequence ID" value="GAA1493885.1"/>
    <property type="molecule type" value="Genomic_DNA"/>
</dbReference>
<evidence type="ECO:0000313" key="3">
    <source>
        <dbReference type="Proteomes" id="UP001501742"/>
    </source>
</evidence>
<feature type="transmembrane region" description="Helical" evidence="1">
    <location>
        <begin position="120"/>
        <end position="139"/>
    </location>
</feature>
<evidence type="ECO:0000313" key="2">
    <source>
        <dbReference type="EMBL" id="GAA1493885.1"/>
    </source>
</evidence>
<feature type="transmembrane region" description="Helical" evidence="1">
    <location>
        <begin position="34"/>
        <end position="55"/>
    </location>
</feature>
<keyword evidence="1" id="KW-0812">Transmembrane</keyword>
<keyword evidence="1" id="KW-1133">Transmembrane helix</keyword>
<feature type="transmembrane region" description="Helical" evidence="1">
    <location>
        <begin position="94"/>
        <end position="114"/>
    </location>
</feature>
<organism evidence="2 3">
    <name type="scientific">Curtobacterium herbarum</name>
    <dbReference type="NCBI Taxonomy" id="150122"/>
    <lineage>
        <taxon>Bacteria</taxon>
        <taxon>Bacillati</taxon>
        <taxon>Actinomycetota</taxon>
        <taxon>Actinomycetes</taxon>
        <taxon>Micrococcales</taxon>
        <taxon>Microbacteriaceae</taxon>
        <taxon>Curtobacterium</taxon>
    </lineage>
</organism>
<gene>
    <name evidence="2" type="ORF">GCM10009627_22310</name>
</gene>
<evidence type="ECO:0000256" key="1">
    <source>
        <dbReference type="SAM" id="Phobius"/>
    </source>
</evidence>
<keyword evidence="1" id="KW-0472">Membrane</keyword>
<evidence type="ECO:0008006" key="4">
    <source>
        <dbReference type="Google" id="ProtNLM"/>
    </source>
</evidence>
<accession>A0ABP4K997</accession>
<reference evidence="3" key="1">
    <citation type="journal article" date="2019" name="Int. J. Syst. Evol. Microbiol.">
        <title>The Global Catalogue of Microorganisms (GCM) 10K type strain sequencing project: providing services to taxonomists for standard genome sequencing and annotation.</title>
        <authorList>
            <consortium name="The Broad Institute Genomics Platform"/>
            <consortium name="The Broad Institute Genome Sequencing Center for Infectious Disease"/>
            <person name="Wu L."/>
            <person name="Ma J."/>
        </authorList>
    </citation>
    <scope>NUCLEOTIDE SEQUENCE [LARGE SCALE GENOMIC DNA]</scope>
    <source>
        <strain evidence="3">JCM 12140</strain>
    </source>
</reference>
<keyword evidence="3" id="KW-1185">Reference proteome</keyword>